<dbReference type="Proteomes" id="UP000008021">
    <property type="component" value="Chromosome 3"/>
</dbReference>
<name>A0A0E0D7L4_9ORYZ</name>
<protein>
    <recommendedName>
        <fullName evidence="4">F-box associated domain-containing protein</fullName>
    </recommendedName>
</protein>
<dbReference type="HOGENOM" id="CLU_042855_0_0_1"/>
<organism evidence="2">
    <name type="scientific">Oryza meridionalis</name>
    <dbReference type="NCBI Taxonomy" id="40149"/>
    <lineage>
        <taxon>Eukaryota</taxon>
        <taxon>Viridiplantae</taxon>
        <taxon>Streptophyta</taxon>
        <taxon>Embryophyta</taxon>
        <taxon>Tracheophyta</taxon>
        <taxon>Spermatophyta</taxon>
        <taxon>Magnoliopsida</taxon>
        <taxon>Liliopsida</taxon>
        <taxon>Poales</taxon>
        <taxon>Poaceae</taxon>
        <taxon>BOP clade</taxon>
        <taxon>Oryzoideae</taxon>
        <taxon>Oryzeae</taxon>
        <taxon>Oryzinae</taxon>
        <taxon>Oryza</taxon>
    </lineage>
</organism>
<dbReference type="EnsemblPlants" id="OMERI03G33190.1">
    <property type="protein sequence ID" value="OMERI03G33190.1"/>
    <property type="gene ID" value="OMERI03G33190"/>
</dbReference>
<feature type="region of interest" description="Disordered" evidence="1">
    <location>
        <begin position="310"/>
        <end position="347"/>
    </location>
</feature>
<accession>A0A0E0D7L4</accession>
<dbReference type="PANTHER" id="PTHR31672">
    <property type="entry name" value="BNACNNG10540D PROTEIN"/>
    <property type="match status" value="1"/>
</dbReference>
<evidence type="ECO:0000256" key="1">
    <source>
        <dbReference type="SAM" id="MobiDB-lite"/>
    </source>
</evidence>
<sequence length="437" mass="45723">MSGGAESSGDSLMVSREASRQRRRRERAAAVERFVGVPLADVVRENALVHLPPAAAARLRVVHPSWASHMSSPIFAVAHAAAPRRVSGVFVPLAGFLPFDGDDDAVPSPSLSFVPASSELVVLSSSRGVACCFSPADDAYAVCNPATASWTAVPPPPCRSWPRPAIVVLFDTSAYNFRGDFTLVCPFESEPGSSGAYCFQVFTSGTGAWCVTDAMAPAEGLVAASGVAAGATAWWRTSIGTAVGYTPVTGRVDLVTCPGDSDQWEIGSAAGMLHCAVIDGGDAVVFRLHDHGIWEVTTRLAVAEILQPSQPPPARAMTSTEIVASQQPAPAHEHDESGAEEEEEGSRAVVAAANAPLRLDDGVRLLGFQGAEVEVVVLAGRRLVAFDARTRRRREVAVPDEVDATWDGAEHAAHINTLALIAPAALAAEPPLAEQAG</sequence>
<dbReference type="AlphaFoldDB" id="A0A0E0D7L4"/>
<dbReference type="eggNOG" id="ENOG502RQDC">
    <property type="taxonomic scope" value="Eukaryota"/>
</dbReference>
<evidence type="ECO:0000313" key="3">
    <source>
        <dbReference type="Proteomes" id="UP000008021"/>
    </source>
</evidence>
<proteinExistence type="predicted"/>
<reference evidence="2" key="1">
    <citation type="submission" date="2015-04" db="UniProtKB">
        <authorList>
            <consortium name="EnsemblPlants"/>
        </authorList>
    </citation>
    <scope>IDENTIFICATION</scope>
</reference>
<keyword evidence="3" id="KW-1185">Reference proteome</keyword>
<evidence type="ECO:0008006" key="4">
    <source>
        <dbReference type="Google" id="ProtNLM"/>
    </source>
</evidence>
<evidence type="ECO:0000313" key="2">
    <source>
        <dbReference type="EnsemblPlants" id="OMERI03G33190.1"/>
    </source>
</evidence>
<reference evidence="2" key="2">
    <citation type="submission" date="2018-05" db="EMBL/GenBank/DDBJ databases">
        <title>OmerRS3 (Oryza meridionalis Reference Sequence Version 3).</title>
        <authorList>
            <person name="Zhang J."/>
            <person name="Kudrna D."/>
            <person name="Lee S."/>
            <person name="Talag J."/>
            <person name="Welchert J."/>
            <person name="Wing R.A."/>
        </authorList>
    </citation>
    <scope>NUCLEOTIDE SEQUENCE [LARGE SCALE GENOMIC DNA]</scope>
    <source>
        <strain evidence="2">cv. OR44</strain>
    </source>
</reference>
<dbReference type="STRING" id="40149.A0A0E0D7L4"/>
<feature type="region of interest" description="Disordered" evidence="1">
    <location>
        <begin position="1"/>
        <end position="22"/>
    </location>
</feature>
<feature type="compositionally biased region" description="Polar residues" evidence="1">
    <location>
        <begin position="317"/>
        <end position="328"/>
    </location>
</feature>
<dbReference type="PANTHER" id="PTHR31672:SF13">
    <property type="entry name" value="F-BOX PROTEIN CPR30-LIKE"/>
    <property type="match status" value="1"/>
</dbReference>
<dbReference type="Gramene" id="OMERI03G33190.1">
    <property type="protein sequence ID" value="OMERI03G33190.1"/>
    <property type="gene ID" value="OMERI03G33190"/>
</dbReference>
<dbReference type="InterPro" id="IPR050796">
    <property type="entry name" value="SCF_F-box_component"/>
</dbReference>